<organism evidence="1 2">
    <name type="scientific">Megasphaera massiliensis</name>
    <dbReference type="NCBI Taxonomy" id="1232428"/>
    <lineage>
        <taxon>Bacteria</taxon>
        <taxon>Bacillati</taxon>
        <taxon>Bacillota</taxon>
        <taxon>Negativicutes</taxon>
        <taxon>Veillonellales</taxon>
        <taxon>Veillonellaceae</taxon>
        <taxon>Megasphaera</taxon>
    </lineage>
</organism>
<comment type="caution">
    <text evidence="1">The sequence shown here is derived from an EMBL/GenBank/DDBJ whole genome shotgun (WGS) entry which is preliminary data.</text>
</comment>
<dbReference type="Proteomes" id="UP001206692">
    <property type="component" value="Unassembled WGS sequence"/>
</dbReference>
<reference evidence="1 2" key="1">
    <citation type="submission" date="2022-06" db="EMBL/GenBank/DDBJ databases">
        <title>Isolation of gut microbiota from human fecal samples.</title>
        <authorList>
            <person name="Pamer E.G."/>
            <person name="Barat B."/>
            <person name="Waligurski E."/>
            <person name="Medina S."/>
            <person name="Paddock L."/>
            <person name="Mostad J."/>
        </authorList>
    </citation>
    <scope>NUCLEOTIDE SEQUENCE [LARGE SCALE GENOMIC DNA]</scope>
    <source>
        <strain evidence="1 2">DFI.1.1</strain>
    </source>
</reference>
<proteinExistence type="predicted"/>
<dbReference type="EMBL" id="JANGEW010000015">
    <property type="protein sequence ID" value="MCQ5343077.1"/>
    <property type="molecule type" value="Genomic_DNA"/>
</dbReference>
<dbReference type="NCBIfam" id="TIGR03984">
    <property type="entry name" value="CRISPR-associated protein Csx19"/>
    <property type="match status" value="1"/>
</dbReference>
<evidence type="ECO:0000313" key="1">
    <source>
        <dbReference type="EMBL" id="MCQ5343077.1"/>
    </source>
</evidence>
<name>A0ABT1ST79_9FIRM</name>
<accession>A0ABT1ST79</accession>
<sequence length="185" mass="21280">MSLELAKKGLTLVDSPVTWKRKIHESQPLGDVIKQYMKDTASLVVWQRQQISWGRWDGSTLVFANKETLDENQVIEIRVFNDNEELHLYRRHGAYEGRYVCDGTGEVQSHVDALARLWGHKTNHDGTFATLKDDERFLSMTVPCQEQADYYGLVTRSYINVDDETGQAGYTDYRFVRIESAEGGR</sequence>
<protein>
    <submittedName>
        <fullName evidence="1">CRISPR-associated protein Csx19</fullName>
    </submittedName>
</protein>
<dbReference type="InterPro" id="IPR023815">
    <property type="entry name" value="CRISPR-assoc_Csx19"/>
</dbReference>
<gene>
    <name evidence="1" type="primary">csx19</name>
    <name evidence="1" type="ORF">NE675_08595</name>
</gene>
<evidence type="ECO:0000313" key="2">
    <source>
        <dbReference type="Proteomes" id="UP001206692"/>
    </source>
</evidence>
<dbReference type="RefSeq" id="WP_062412441.1">
    <property type="nucleotide sequence ID" value="NZ_JAJCIO010000006.1"/>
</dbReference>
<keyword evidence="2" id="KW-1185">Reference proteome</keyword>